<evidence type="ECO:0000259" key="4">
    <source>
        <dbReference type="PROSITE" id="PS50043"/>
    </source>
</evidence>
<dbReference type="CDD" id="cd06170">
    <property type="entry name" value="LuxR_C_like"/>
    <property type="match status" value="1"/>
</dbReference>
<evidence type="ECO:0000256" key="2">
    <source>
        <dbReference type="ARBA" id="ARBA00023125"/>
    </source>
</evidence>
<sequence length="539" mass="58018">MPESRNGPHVDTMRRGGGIRSGLRGCFSLRNSEIASLIDREAWDDLVEYVDTHWVELTHSHREALVSALNAMPASVRASNARFAAAHEYANFIPARGPARPTRYQHAPGKEAGLLDTLAKLTSQSAGARMVGRFADAVAAAEAALRLLRESPAGATRAIRPVIPDLRLQWAISLQLGARLPEAIRAYERAYDEAIRHDNTRIAVEAAGSLAFDFAFLGMPTQAREWLSRVPDYSHDGSDTVHEMPALAAALLAAHELDLDRANGILASSPTVSSETWAMRFYTESFVSTLAGNTESFPAKLLALRAAHPAALAAAGLNHALLAIASAGAALTASDATRTETAFSDLDAVHAGTSTGTREVLRAWRAVSTDALPVALADASGPLSEGTATPGVAAELRAVMAVIHLRNDHLDDAASHFRVCLEIVAAERLFDVLHRFSPEELARLEDLSGQRLPDEIRDALATVPPRARRSPRPAVHLTPRERAVLRHLLDGRSRADIAQAEGLSQNTIKTQTASLYRKLNVAHREGAVRAVLAAPELLR</sequence>
<dbReference type="PANTHER" id="PTHR44688:SF16">
    <property type="entry name" value="DNA-BINDING TRANSCRIPTIONAL ACTIVATOR DEVR_DOSR"/>
    <property type="match status" value="1"/>
</dbReference>
<keyword evidence="1" id="KW-0805">Transcription regulation</keyword>
<evidence type="ECO:0000313" key="5">
    <source>
        <dbReference type="EMBL" id="RWR15713.1"/>
    </source>
</evidence>
<dbReference type="SUPFAM" id="SSF46894">
    <property type="entry name" value="C-terminal effector domain of the bipartite response regulators"/>
    <property type="match status" value="1"/>
</dbReference>
<reference evidence="5 6" key="1">
    <citation type="journal article" date="2018" name="Front. Microbiol.">
        <title>Novel Insights Into Bacterial Dimethylsulfoniopropionate Catabolism in the East China Sea.</title>
        <authorList>
            <person name="Liu J."/>
            <person name="Liu J."/>
            <person name="Zhang S.H."/>
            <person name="Liang J."/>
            <person name="Lin H."/>
            <person name="Song D."/>
            <person name="Yang G.P."/>
            <person name="Todd J.D."/>
            <person name="Zhang X.H."/>
        </authorList>
    </citation>
    <scope>NUCLEOTIDE SEQUENCE [LARGE SCALE GENOMIC DNA]</scope>
    <source>
        <strain evidence="5 6">ZYFD042</strain>
    </source>
</reference>
<proteinExistence type="predicted"/>
<keyword evidence="3" id="KW-0804">Transcription</keyword>
<dbReference type="SMART" id="SM00421">
    <property type="entry name" value="HTH_LUXR"/>
    <property type="match status" value="1"/>
</dbReference>
<dbReference type="GO" id="GO:0006355">
    <property type="term" value="P:regulation of DNA-templated transcription"/>
    <property type="evidence" value="ECO:0007669"/>
    <property type="project" value="InterPro"/>
</dbReference>
<dbReference type="InterPro" id="IPR016032">
    <property type="entry name" value="Sig_transdc_resp-reg_C-effctor"/>
</dbReference>
<dbReference type="EMBL" id="RBZY01000091">
    <property type="protein sequence ID" value="RWR15713.1"/>
    <property type="molecule type" value="Genomic_DNA"/>
</dbReference>
<dbReference type="SUPFAM" id="SSF48452">
    <property type="entry name" value="TPR-like"/>
    <property type="match status" value="1"/>
</dbReference>
<dbReference type="GO" id="GO:0003677">
    <property type="term" value="F:DNA binding"/>
    <property type="evidence" value="ECO:0007669"/>
    <property type="project" value="UniProtKB-KW"/>
</dbReference>
<feature type="domain" description="HTH luxR-type" evidence="4">
    <location>
        <begin position="470"/>
        <end position="535"/>
    </location>
</feature>
<dbReference type="InterPro" id="IPR036388">
    <property type="entry name" value="WH-like_DNA-bd_sf"/>
</dbReference>
<gene>
    <name evidence="5" type="ORF">D8Y23_15705</name>
</gene>
<evidence type="ECO:0000256" key="3">
    <source>
        <dbReference type="ARBA" id="ARBA00023163"/>
    </source>
</evidence>
<keyword evidence="2 5" id="KW-0238">DNA-binding</keyword>
<protein>
    <submittedName>
        <fullName evidence="5">DNA-binding response regulator</fullName>
    </submittedName>
</protein>
<dbReference type="Proteomes" id="UP000285970">
    <property type="component" value="Unassembled WGS sequence"/>
</dbReference>
<dbReference type="PRINTS" id="PR00038">
    <property type="entry name" value="HTHLUXR"/>
</dbReference>
<evidence type="ECO:0000256" key="1">
    <source>
        <dbReference type="ARBA" id="ARBA00023015"/>
    </source>
</evidence>
<dbReference type="AlphaFoldDB" id="A0A443J552"/>
<organism evidence="5 6">
    <name type="scientific">Microbacterium enclense</name>
    <dbReference type="NCBI Taxonomy" id="993073"/>
    <lineage>
        <taxon>Bacteria</taxon>
        <taxon>Bacillati</taxon>
        <taxon>Actinomycetota</taxon>
        <taxon>Actinomycetes</taxon>
        <taxon>Micrococcales</taxon>
        <taxon>Microbacteriaceae</taxon>
        <taxon>Microbacterium</taxon>
    </lineage>
</organism>
<comment type="caution">
    <text evidence="5">The sequence shown here is derived from an EMBL/GenBank/DDBJ whole genome shotgun (WGS) entry which is preliminary data.</text>
</comment>
<dbReference type="PROSITE" id="PS50043">
    <property type="entry name" value="HTH_LUXR_2"/>
    <property type="match status" value="1"/>
</dbReference>
<dbReference type="Pfam" id="PF00196">
    <property type="entry name" value="GerE"/>
    <property type="match status" value="1"/>
</dbReference>
<dbReference type="OrthoDB" id="134985at2"/>
<name>A0A443J552_9MICO</name>
<accession>A0A443J552</accession>
<dbReference type="Gene3D" id="1.10.10.10">
    <property type="entry name" value="Winged helix-like DNA-binding domain superfamily/Winged helix DNA-binding domain"/>
    <property type="match status" value="1"/>
</dbReference>
<dbReference type="InterPro" id="IPR000792">
    <property type="entry name" value="Tscrpt_reg_LuxR_C"/>
</dbReference>
<evidence type="ECO:0000313" key="6">
    <source>
        <dbReference type="Proteomes" id="UP000285970"/>
    </source>
</evidence>
<dbReference type="PANTHER" id="PTHR44688">
    <property type="entry name" value="DNA-BINDING TRANSCRIPTIONAL ACTIVATOR DEVR_DOSR"/>
    <property type="match status" value="1"/>
</dbReference>
<dbReference type="InterPro" id="IPR011990">
    <property type="entry name" value="TPR-like_helical_dom_sf"/>
</dbReference>